<protein>
    <submittedName>
        <fullName evidence="1">Uncharacterized protein</fullName>
    </submittedName>
</protein>
<dbReference type="EMBL" id="CM026429">
    <property type="protein sequence ID" value="KAG0563740.1"/>
    <property type="molecule type" value="Genomic_DNA"/>
</dbReference>
<dbReference type="Proteomes" id="UP000822688">
    <property type="component" value="Chromosome 8"/>
</dbReference>
<feature type="non-terminal residue" evidence="1">
    <location>
        <position position="82"/>
    </location>
</feature>
<name>A0A8T0GXI4_CERPU</name>
<proteinExistence type="predicted"/>
<evidence type="ECO:0000313" key="1">
    <source>
        <dbReference type="EMBL" id="KAG0563740.1"/>
    </source>
</evidence>
<organism evidence="1 2">
    <name type="scientific">Ceratodon purpureus</name>
    <name type="common">Fire moss</name>
    <name type="synonym">Dicranum purpureum</name>
    <dbReference type="NCBI Taxonomy" id="3225"/>
    <lineage>
        <taxon>Eukaryota</taxon>
        <taxon>Viridiplantae</taxon>
        <taxon>Streptophyta</taxon>
        <taxon>Embryophyta</taxon>
        <taxon>Bryophyta</taxon>
        <taxon>Bryophytina</taxon>
        <taxon>Bryopsida</taxon>
        <taxon>Dicranidae</taxon>
        <taxon>Pseudoditrichales</taxon>
        <taxon>Ditrichaceae</taxon>
        <taxon>Ceratodon</taxon>
    </lineage>
</organism>
<comment type="caution">
    <text evidence="1">The sequence shown here is derived from an EMBL/GenBank/DDBJ whole genome shotgun (WGS) entry which is preliminary data.</text>
</comment>
<sequence>MYNDYITHNNCTPNDTPSVYNSRSLFHFRNAVSKPLPGTSELRERRNSGNAIIGNPSIGNNVGTVVGDEMELSWVTKWNCRG</sequence>
<dbReference type="AlphaFoldDB" id="A0A8T0GXI4"/>
<reference evidence="1" key="1">
    <citation type="submission" date="2020-06" db="EMBL/GenBank/DDBJ databases">
        <title>WGS assembly of Ceratodon purpureus strain R40.</title>
        <authorList>
            <person name="Carey S.B."/>
            <person name="Jenkins J."/>
            <person name="Shu S."/>
            <person name="Lovell J.T."/>
            <person name="Sreedasyam A."/>
            <person name="Maumus F."/>
            <person name="Tiley G.P."/>
            <person name="Fernandez-Pozo N."/>
            <person name="Barry K."/>
            <person name="Chen C."/>
            <person name="Wang M."/>
            <person name="Lipzen A."/>
            <person name="Daum C."/>
            <person name="Saski C.A."/>
            <person name="Payton A.C."/>
            <person name="Mcbreen J.C."/>
            <person name="Conrad R.E."/>
            <person name="Kollar L.M."/>
            <person name="Olsson S."/>
            <person name="Huttunen S."/>
            <person name="Landis J.B."/>
            <person name="Wickett N.J."/>
            <person name="Johnson M.G."/>
            <person name="Rensing S.A."/>
            <person name="Grimwood J."/>
            <person name="Schmutz J."/>
            <person name="Mcdaniel S.F."/>
        </authorList>
    </citation>
    <scope>NUCLEOTIDE SEQUENCE</scope>
    <source>
        <strain evidence="1">R40</strain>
    </source>
</reference>
<keyword evidence="2" id="KW-1185">Reference proteome</keyword>
<gene>
    <name evidence="1" type="ORF">KC19_8G056000</name>
</gene>
<evidence type="ECO:0000313" key="2">
    <source>
        <dbReference type="Proteomes" id="UP000822688"/>
    </source>
</evidence>
<accession>A0A8T0GXI4</accession>